<dbReference type="AlphaFoldDB" id="A0A1X0IF24"/>
<evidence type="ECO:0000313" key="1">
    <source>
        <dbReference type="EMBL" id="ORB45506.1"/>
    </source>
</evidence>
<dbReference type="Proteomes" id="UP000192513">
    <property type="component" value="Unassembled WGS sequence"/>
</dbReference>
<protein>
    <submittedName>
        <fullName evidence="1">Uncharacterized protein</fullName>
    </submittedName>
</protein>
<keyword evidence="2" id="KW-1185">Reference proteome</keyword>
<reference evidence="1 2" key="1">
    <citation type="submission" date="2017-02" db="EMBL/GenBank/DDBJ databases">
        <title>The new phylogeny of genus Mycobacterium.</title>
        <authorList>
            <person name="Tortoli E."/>
            <person name="Trovato A."/>
            <person name="Cirillo D.M."/>
        </authorList>
    </citation>
    <scope>NUCLEOTIDE SEQUENCE [LARGE SCALE GENOMIC DNA]</scope>
    <source>
        <strain evidence="1 2">DSM 45000</strain>
    </source>
</reference>
<sequence length="67" mass="7858">MDLITFQEADARLYREQVRTRDLIARLEEAAEPDQEEIAAQQGRLEALGRVQKRLRGQRTQPPLQKR</sequence>
<proteinExistence type="predicted"/>
<gene>
    <name evidence="1" type="ORF">BST39_04660</name>
</gene>
<name>A0A1X0IF24_9MYCO</name>
<evidence type="ECO:0000313" key="2">
    <source>
        <dbReference type="Proteomes" id="UP000192513"/>
    </source>
</evidence>
<organism evidence="1 2">
    <name type="scientific">Mycobacterium paraseoulense</name>
    <dbReference type="NCBI Taxonomy" id="590652"/>
    <lineage>
        <taxon>Bacteria</taxon>
        <taxon>Bacillati</taxon>
        <taxon>Actinomycetota</taxon>
        <taxon>Actinomycetes</taxon>
        <taxon>Mycobacteriales</taxon>
        <taxon>Mycobacteriaceae</taxon>
        <taxon>Mycobacterium</taxon>
    </lineage>
</organism>
<accession>A0A1X0IF24</accession>
<dbReference type="EMBL" id="MVIE01000004">
    <property type="protein sequence ID" value="ORB45506.1"/>
    <property type="molecule type" value="Genomic_DNA"/>
</dbReference>
<comment type="caution">
    <text evidence="1">The sequence shown here is derived from an EMBL/GenBank/DDBJ whole genome shotgun (WGS) entry which is preliminary data.</text>
</comment>